<feature type="domain" description="Ubiquitin-like" evidence="8">
    <location>
        <begin position="763"/>
        <end position="838"/>
    </location>
</feature>
<dbReference type="InterPro" id="IPR050158">
    <property type="entry name" value="Ubiquitin_ubiquitin-like"/>
</dbReference>
<name>A0AA88YCH7_PINIB</name>
<dbReference type="SMART" id="SM00213">
    <property type="entry name" value="UBQ"/>
    <property type="match status" value="12"/>
</dbReference>
<feature type="domain" description="Ubiquitin-like" evidence="8">
    <location>
        <begin position="1"/>
        <end position="76"/>
    </location>
</feature>
<accession>A0AA88YCH7</accession>
<evidence type="ECO:0000256" key="6">
    <source>
        <dbReference type="ARBA" id="ARBA00022843"/>
    </source>
</evidence>
<dbReference type="InterPro" id="IPR019956">
    <property type="entry name" value="Ubiquitin_dom"/>
</dbReference>
<dbReference type="SUPFAM" id="SSF54236">
    <property type="entry name" value="Ubiquitin-like"/>
    <property type="match status" value="12"/>
</dbReference>
<gene>
    <name evidence="9" type="ORF">FSP39_002341</name>
</gene>
<evidence type="ECO:0000256" key="1">
    <source>
        <dbReference type="ARBA" id="ARBA00004123"/>
    </source>
</evidence>
<proteinExistence type="inferred from homology"/>
<sequence length="915" mass="103279">MQIFVKTLTGKTITIDVEAAEEVKKVKEKIMEKEGIPVDQQRLIFAGKQLEDDRSLLDYNIQKESTLHLVLRLRGGMQIFVKTLTGKTITLDVDEDDSIENVKKKIQDKEGIPPDQQRLIFAGKQLEDDRQLKAYNIQKESTLHLVLRLRGGMQIFVKTLTGKTITLNVEGDDSIENVKKKILEKEGIPLDQQRLIFAGKQLEDHRILSDYNIQKESTLHLVLRLRGGATMQIFVKTLTGKTITLEVEPSDTIENVKAKIQDKEGIPPDQQRLIFAGKQLEDGRTLSDYNIQKESTLHLVLRLRGGMQIFVKTLTGKTITLEVEPSDTIENVKAKIQDKEGIPPDQQRLIFAGKQLEDGRTLSDYNIQKESTLHLVLRLRGGMQIFVKTLTGKTITLEVEPSDTIENVKAKIQDKEGIPPDQQRLIFAGKQLEDGRTLSDYNIQKESTLHLVLRLRGGMQIFVKTLTGKTITLEVEPSDTIENVKAKIQDKEGIPPDQQRLIFAGKQLEDGRTLSDYNIQKESTLHLVLRLRGGMQIFVKTLTGKTITLEVEPSDTIENVKAKIQDKEGIPPDQQRLIFAGKQLEDGRTLSDYNIQKESTLHLVLRLRGGMQIFVKTLTGKTITLEVEPSDTIENVKAKIQDKEGIPPDQQRLIFAGKQLEDGRTLSDYNIQKESTLHLVLRLRGGMQIFVKTLTGKTITLEVEPSDTIENVKAKIQDKEGIPPDQQRLIFAGKQLEDGRTLSDYNIQKESTLHLVLRLRGGMQIFVKTLTGKTITLEVEPSDTIENVKAKIQDKEGIPPDQQRLIFAGKQLEDGRTLSDYNIQKESTLHLVLRLRGGMQIFVKTLTGKTITLEVEPSDTIENVKAKIQDKEGIPPDQQRLIFAGKQLEDGRTLSDYNIQKESTLHLVLRLRGGN</sequence>
<dbReference type="Proteomes" id="UP001186944">
    <property type="component" value="Unassembled WGS sequence"/>
</dbReference>
<keyword evidence="5" id="KW-1017">Isopeptide bond</keyword>
<dbReference type="PROSITE" id="PS00299">
    <property type="entry name" value="UBIQUITIN_1"/>
    <property type="match status" value="12"/>
</dbReference>
<dbReference type="PROSITE" id="PS50053">
    <property type="entry name" value="UBIQUITIN_2"/>
    <property type="match status" value="12"/>
</dbReference>
<feature type="domain" description="Ubiquitin-like" evidence="8">
    <location>
        <begin position="611"/>
        <end position="686"/>
    </location>
</feature>
<feature type="domain" description="Ubiquitin-like" evidence="8">
    <location>
        <begin position="231"/>
        <end position="306"/>
    </location>
</feature>
<feature type="domain" description="Ubiquitin-like" evidence="8">
    <location>
        <begin position="839"/>
        <end position="914"/>
    </location>
</feature>
<dbReference type="FunFam" id="3.10.20.90:FF:000009">
    <property type="entry name" value="Ubiquitin-60S ribosomal protein"/>
    <property type="match status" value="2"/>
</dbReference>
<dbReference type="EMBL" id="VSWD01000007">
    <property type="protein sequence ID" value="KAK3096682.1"/>
    <property type="molecule type" value="Genomic_DNA"/>
</dbReference>
<keyword evidence="7" id="KW-0539">Nucleus</keyword>
<protein>
    <recommendedName>
        <fullName evidence="8">Ubiquitin-like domain-containing protein</fullName>
    </recommendedName>
</protein>
<feature type="domain" description="Ubiquitin-like" evidence="8">
    <location>
        <begin position="535"/>
        <end position="610"/>
    </location>
</feature>
<dbReference type="InterPro" id="IPR029071">
    <property type="entry name" value="Ubiquitin-like_domsf"/>
</dbReference>
<keyword evidence="10" id="KW-1185">Reference proteome</keyword>
<reference evidence="9" key="1">
    <citation type="submission" date="2019-08" db="EMBL/GenBank/DDBJ databases">
        <title>The improved chromosome-level genome for the pearl oyster Pinctada fucata martensii using PacBio sequencing and Hi-C.</title>
        <authorList>
            <person name="Zheng Z."/>
        </authorList>
    </citation>
    <scope>NUCLEOTIDE SEQUENCE</scope>
    <source>
        <strain evidence="9">ZZ-2019</strain>
        <tissue evidence="9">Adductor muscle</tissue>
    </source>
</reference>
<keyword evidence="4" id="KW-0963">Cytoplasm</keyword>
<comment type="similarity">
    <text evidence="3">Belongs to the ubiquitin family.</text>
</comment>
<dbReference type="Gene3D" id="3.10.20.90">
    <property type="entry name" value="Phosphatidylinositol 3-kinase Catalytic Subunit, Chain A, domain 1"/>
    <property type="match status" value="12"/>
</dbReference>
<feature type="domain" description="Ubiquitin-like" evidence="8">
    <location>
        <begin position="687"/>
        <end position="762"/>
    </location>
</feature>
<dbReference type="Pfam" id="PF00240">
    <property type="entry name" value="ubiquitin"/>
    <property type="match status" value="12"/>
</dbReference>
<dbReference type="PANTHER" id="PTHR10666">
    <property type="entry name" value="UBIQUITIN"/>
    <property type="match status" value="1"/>
</dbReference>
<dbReference type="CDD" id="cd01803">
    <property type="entry name" value="Ubl_ubiquitin"/>
    <property type="match status" value="9"/>
</dbReference>
<evidence type="ECO:0000313" key="9">
    <source>
        <dbReference type="EMBL" id="KAK3096682.1"/>
    </source>
</evidence>
<evidence type="ECO:0000313" key="10">
    <source>
        <dbReference type="Proteomes" id="UP001186944"/>
    </source>
</evidence>
<dbReference type="PRINTS" id="PR00348">
    <property type="entry name" value="UBIQUITIN"/>
</dbReference>
<dbReference type="FunFam" id="3.10.20.90:FF:000158">
    <property type="entry name" value="Polyubiquitin 5"/>
    <property type="match status" value="9"/>
</dbReference>
<keyword evidence="6" id="KW-0832">Ubl conjugation</keyword>
<feature type="domain" description="Ubiquitin-like" evidence="8">
    <location>
        <begin position="77"/>
        <end position="152"/>
    </location>
</feature>
<comment type="caution">
    <text evidence="9">The sequence shown here is derived from an EMBL/GenBank/DDBJ whole genome shotgun (WGS) entry which is preliminary data.</text>
</comment>
<feature type="domain" description="Ubiquitin-like" evidence="8">
    <location>
        <begin position="459"/>
        <end position="534"/>
    </location>
</feature>
<dbReference type="AlphaFoldDB" id="A0AA88YCH7"/>
<dbReference type="GO" id="GO:0005634">
    <property type="term" value="C:nucleus"/>
    <property type="evidence" value="ECO:0007669"/>
    <property type="project" value="UniProtKB-SubCell"/>
</dbReference>
<dbReference type="InterPro" id="IPR019954">
    <property type="entry name" value="Ubiquitin_CS"/>
</dbReference>
<evidence type="ECO:0000256" key="4">
    <source>
        <dbReference type="ARBA" id="ARBA00022490"/>
    </source>
</evidence>
<dbReference type="FunFam" id="3.10.20.90:FF:000005">
    <property type="entry name" value="Polyubiquitin 11"/>
    <property type="match status" value="1"/>
</dbReference>
<evidence type="ECO:0000259" key="8">
    <source>
        <dbReference type="PROSITE" id="PS50053"/>
    </source>
</evidence>
<feature type="domain" description="Ubiquitin-like" evidence="8">
    <location>
        <begin position="307"/>
        <end position="382"/>
    </location>
</feature>
<evidence type="ECO:0000256" key="7">
    <source>
        <dbReference type="ARBA" id="ARBA00023242"/>
    </source>
</evidence>
<feature type="domain" description="Ubiquitin-like" evidence="8">
    <location>
        <begin position="153"/>
        <end position="228"/>
    </location>
</feature>
<evidence type="ECO:0000256" key="2">
    <source>
        <dbReference type="ARBA" id="ARBA00004496"/>
    </source>
</evidence>
<dbReference type="GO" id="GO:0005737">
    <property type="term" value="C:cytoplasm"/>
    <property type="evidence" value="ECO:0007669"/>
    <property type="project" value="UniProtKB-SubCell"/>
</dbReference>
<evidence type="ECO:0000256" key="3">
    <source>
        <dbReference type="ARBA" id="ARBA00008430"/>
    </source>
</evidence>
<comment type="subcellular location">
    <subcellularLocation>
        <location evidence="2">Cytoplasm</location>
    </subcellularLocation>
    <subcellularLocation>
        <location evidence="1">Nucleus</location>
    </subcellularLocation>
</comment>
<dbReference type="InterPro" id="IPR000626">
    <property type="entry name" value="Ubiquitin-like_dom"/>
</dbReference>
<evidence type="ECO:0000256" key="5">
    <source>
        <dbReference type="ARBA" id="ARBA00022499"/>
    </source>
</evidence>
<organism evidence="9 10">
    <name type="scientific">Pinctada imbricata</name>
    <name type="common">Atlantic pearl-oyster</name>
    <name type="synonym">Pinctada martensii</name>
    <dbReference type="NCBI Taxonomy" id="66713"/>
    <lineage>
        <taxon>Eukaryota</taxon>
        <taxon>Metazoa</taxon>
        <taxon>Spiralia</taxon>
        <taxon>Lophotrochozoa</taxon>
        <taxon>Mollusca</taxon>
        <taxon>Bivalvia</taxon>
        <taxon>Autobranchia</taxon>
        <taxon>Pteriomorphia</taxon>
        <taxon>Pterioida</taxon>
        <taxon>Pterioidea</taxon>
        <taxon>Pteriidae</taxon>
        <taxon>Pinctada</taxon>
    </lineage>
</organism>
<feature type="domain" description="Ubiquitin-like" evidence="8">
    <location>
        <begin position="383"/>
        <end position="458"/>
    </location>
</feature>